<dbReference type="Proteomes" id="UP001234178">
    <property type="component" value="Unassembled WGS sequence"/>
</dbReference>
<evidence type="ECO:0000313" key="2">
    <source>
        <dbReference type="Proteomes" id="UP001234178"/>
    </source>
</evidence>
<reference evidence="1 2" key="1">
    <citation type="journal article" date="2023" name="Nucleic Acids Res.">
        <title>The hologenome of Daphnia magna reveals possible DNA methylation and microbiome-mediated evolution of the host genome.</title>
        <authorList>
            <person name="Chaturvedi A."/>
            <person name="Li X."/>
            <person name="Dhandapani V."/>
            <person name="Marshall H."/>
            <person name="Kissane S."/>
            <person name="Cuenca-Cambronero M."/>
            <person name="Asole G."/>
            <person name="Calvet F."/>
            <person name="Ruiz-Romero M."/>
            <person name="Marangio P."/>
            <person name="Guigo R."/>
            <person name="Rago D."/>
            <person name="Mirbahai L."/>
            <person name="Eastwood N."/>
            <person name="Colbourne J.K."/>
            <person name="Zhou J."/>
            <person name="Mallon E."/>
            <person name="Orsini L."/>
        </authorList>
    </citation>
    <scope>NUCLEOTIDE SEQUENCE [LARGE SCALE GENOMIC DNA]</scope>
    <source>
        <strain evidence="1">LRV0_1</strain>
    </source>
</reference>
<protein>
    <submittedName>
        <fullName evidence="1">Uncharacterized protein</fullName>
    </submittedName>
</protein>
<comment type="caution">
    <text evidence="1">The sequence shown here is derived from an EMBL/GenBank/DDBJ whole genome shotgun (WGS) entry which is preliminary data.</text>
</comment>
<sequence length="60" mass="7246">MVKGKTDVRTKNNWKRHVYNFEATIKCYVDYTKARKRKHVNISRNRVCLSKVLQPQGFKY</sequence>
<name>A0ABR0ABI5_9CRUS</name>
<organism evidence="1 2">
    <name type="scientific">Daphnia magna</name>
    <dbReference type="NCBI Taxonomy" id="35525"/>
    <lineage>
        <taxon>Eukaryota</taxon>
        <taxon>Metazoa</taxon>
        <taxon>Ecdysozoa</taxon>
        <taxon>Arthropoda</taxon>
        <taxon>Crustacea</taxon>
        <taxon>Branchiopoda</taxon>
        <taxon>Diplostraca</taxon>
        <taxon>Cladocera</taxon>
        <taxon>Anomopoda</taxon>
        <taxon>Daphniidae</taxon>
        <taxon>Daphnia</taxon>
    </lineage>
</organism>
<accession>A0ABR0ABI5</accession>
<keyword evidence="2" id="KW-1185">Reference proteome</keyword>
<evidence type="ECO:0000313" key="1">
    <source>
        <dbReference type="EMBL" id="KAK4022503.1"/>
    </source>
</evidence>
<gene>
    <name evidence="1" type="ORF">OUZ56_007968</name>
</gene>
<dbReference type="EMBL" id="JAOYFB010000037">
    <property type="protein sequence ID" value="KAK4022503.1"/>
    <property type="molecule type" value="Genomic_DNA"/>
</dbReference>
<proteinExistence type="predicted"/>